<protein>
    <submittedName>
        <fullName evidence="3">Uncharacterized protein</fullName>
    </submittedName>
</protein>
<feature type="transmembrane region" description="Helical" evidence="2">
    <location>
        <begin position="12"/>
        <end position="31"/>
    </location>
</feature>
<evidence type="ECO:0000313" key="3">
    <source>
        <dbReference type="EMBL" id="QHT85834.1"/>
    </source>
</evidence>
<dbReference type="EMBL" id="MN740047">
    <property type="protein sequence ID" value="QHT85834.1"/>
    <property type="molecule type" value="Genomic_DNA"/>
</dbReference>
<organism evidence="3">
    <name type="scientific">viral metagenome</name>
    <dbReference type="NCBI Taxonomy" id="1070528"/>
    <lineage>
        <taxon>unclassified sequences</taxon>
        <taxon>metagenomes</taxon>
        <taxon>organismal metagenomes</taxon>
    </lineage>
</organism>
<evidence type="ECO:0000256" key="2">
    <source>
        <dbReference type="SAM" id="Phobius"/>
    </source>
</evidence>
<feature type="transmembrane region" description="Helical" evidence="2">
    <location>
        <begin position="43"/>
        <end position="63"/>
    </location>
</feature>
<feature type="region of interest" description="Disordered" evidence="1">
    <location>
        <begin position="147"/>
        <end position="180"/>
    </location>
</feature>
<keyword evidence="2" id="KW-0472">Membrane</keyword>
<keyword evidence="2" id="KW-1133">Transmembrane helix</keyword>
<feature type="compositionally biased region" description="Basic and acidic residues" evidence="1">
    <location>
        <begin position="147"/>
        <end position="160"/>
    </location>
</feature>
<keyword evidence="2" id="KW-0812">Transmembrane</keyword>
<proteinExistence type="predicted"/>
<feature type="transmembrane region" description="Helical" evidence="2">
    <location>
        <begin position="75"/>
        <end position="94"/>
    </location>
</feature>
<accession>A0A6C0HZ17</accession>
<evidence type="ECO:0000256" key="1">
    <source>
        <dbReference type="SAM" id="MobiDB-lite"/>
    </source>
</evidence>
<sequence length="180" mass="21450">MIIEFLNNNKTHIFVTIVILIHYVLYILLYLNINLISKKYVNILNAILQISISSFLIFRFWIYNKSSVISDFDRRVIITSATFMLLNAITIGLFNNYETKIRDYLSEKLHININNDNNDNNEEKHWTQLTPMPPSPYVYVPIRRDHKIEDDKKDTKDKNNESNPIYDYLPDETKIKNKFE</sequence>
<feature type="compositionally biased region" description="Basic and acidic residues" evidence="1">
    <location>
        <begin position="171"/>
        <end position="180"/>
    </location>
</feature>
<dbReference type="AlphaFoldDB" id="A0A6C0HZ17"/>
<reference evidence="3" key="1">
    <citation type="journal article" date="2020" name="Nature">
        <title>Giant virus diversity and host interactions through global metagenomics.</title>
        <authorList>
            <person name="Schulz F."/>
            <person name="Roux S."/>
            <person name="Paez-Espino D."/>
            <person name="Jungbluth S."/>
            <person name="Walsh D.A."/>
            <person name="Denef V.J."/>
            <person name="McMahon K.D."/>
            <person name="Konstantinidis K.T."/>
            <person name="Eloe-Fadrosh E.A."/>
            <person name="Kyrpides N.C."/>
            <person name="Woyke T."/>
        </authorList>
    </citation>
    <scope>NUCLEOTIDE SEQUENCE</scope>
    <source>
        <strain evidence="3">GVMAG-M-3300023184-182</strain>
    </source>
</reference>
<name>A0A6C0HZ17_9ZZZZ</name>